<keyword evidence="1" id="KW-0547">Nucleotide-binding</keyword>
<keyword evidence="4" id="KW-0067">ATP-binding</keyword>
<gene>
    <name evidence="8" type="ORF">J8273_5523</name>
</gene>
<protein>
    <submittedName>
        <fullName evidence="8">DSHCT (NUC185) domain</fullName>
    </submittedName>
</protein>
<dbReference type="EMBL" id="JAHDYR010000038">
    <property type="protein sequence ID" value="KAG9392518.1"/>
    <property type="molecule type" value="Genomic_DNA"/>
</dbReference>
<dbReference type="Pfam" id="PF08148">
    <property type="entry name" value="DSHCT"/>
    <property type="match status" value="1"/>
</dbReference>
<dbReference type="CDD" id="cd18795">
    <property type="entry name" value="SF2_C_Ski2"/>
    <property type="match status" value="1"/>
</dbReference>
<dbReference type="Pfam" id="PF00271">
    <property type="entry name" value="Helicase_C"/>
    <property type="match status" value="1"/>
</dbReference>
<evidence type="ECO:0000256" key="1">
    <source>
        <dbReference type="ARBA" id="ARBA00022741"/>
    </source>
</evidence>
<dbReference type="GO" id="GO:0003676">
    <property type="term" value="F:nucleic acid binding"/>
    <property type="evidence" value="ECO:0007669"/>
    <property type="project" value="InterPro"/>
</dbReference>
<evidence type="ECO:0000256" key="4">
    <source>
        <dbReference type="ARBA" id="ARBA00022840"/>
    </source>
</evidence>
<accession>A0A8J6ARY1</accession>
<dbReference type="GO" id="GO:0005524">
    <property type="term" value="F:ATP binding"/>
    <property type="evidence" value="ECO:0007669"/>
    <property type="project" value="UniProtKB-KW"/>
</dbReference>
<dbReference type="InterPro" id="IPR011545">
    <property type="entry name" value="DEAD/DEAH_box_helicase_dom"/>
</dbReference>
<evidence type="ECO:0000259" key="7">
    <source>
        <dbReference type="PROSITE" id="PS51194"/>
    </source>
</evidence>
<keyword evidence="9" id="KW-1185">Reference proteome</keyword>
<organism evidence="8 9">
    <name type="scientific">Carpediemonas membranifera</name>
    <dbReference type="NCBI Taxonomy" id="201153"/>
    <lineage>
        <taxon>Eukaryota</taxon>
        <taxon>Metamonada</taxon>
        <taxon>Carpediemonas-like organisms</taxon>
        <taxon>Carpediemonas</taxon>
    </lineage>
</organism>
<dbReference type="Proteomes" id="UP000717585">
    <property type="component" value="Unassembled WGS sequence"/>
</dbReference>
<dbReference type="SMART" id="SM01142">
    <property type="entry name" value="DSHCT"/>
    <property type="match status" value="1"/>
</dbReference>
<dbReference type="Gene3D" id="3.40.50.300">
    <property type="entry name" value="P-loop containing nucleotide triphosphate hydrolases"/>
    <property type="match status" value="2"/>
</dbReference>
<dbReference type="InterPro" id="IPR027417">
    <property type="entry name" value="P-loop_NTPase"/>
</dbReference>
<dbReference type="OrthoDB" id="64767at2759"/>
<keyword evidence="2" id="KW-0378">Hydrolase</keyword>
<evidence type="ECO:0000256" key="3">
    <source>
        <dbReference type="ARBA" id="ARBA00022806"/>
    </source>
</evidence>
<dbReference type="Gene3D" id="1.10.3380.30">
    <property type="match status" value="1"/>
</dbReference>
<evidence type="ECO:0000259" key="6">
    <source>
        <dbReference type="PROSITE" id="PS51192"/>
    </source>
</evidence>
<dbReference type="PANTHER" id="PTHR12131:SF1">
    <property type="entry name" value="ATP-DEPENDENT RNA HELICASE SUPV3L1, MITOCHONDRIAL-RELATED"/>
    <property type="match status" value="1"/>
</dbReference>
<feature type="region of interest" description="Disordered" evidence="5">
    <location>
        <begin position="1"/>
        <end position="21"/>
    </location>
</feature>
<dbReference type="SMART" id="SM00487">
    <property type="entry name" value="DEXDc"/>
    <property type="match status" value="1"/>
</dbReference>
<evidence type="ECO:0000256" key="5">
    <source>
        <dbReference type="SAM" id="MobiDB-lite"/>
    </source>
</evidence>
<keyword evidence="3" id="KW-0347">Helicase</keyword>
<dbReference type="PROSITE" id="PS51192">
    <property type="entry name" value="HELICASE_ATP_BIND_1"/>
    <property type="match status" value="1"/>
</dbReference>
<dbReference type="PROSITE" id="PS51194">
    <property type="entry name" value="HELICASE_CTER"/>
    <property type="match status" value="1"/>
</dbReference>
<dbReference type="GO" id="GO:0004386">
    <property type="term" value="F:helicase activity"/>
    <property type="evidence" value="ECO:0007669"/>
    <property type="project" value="UniProtKB-KW"/>
</dbReference>
<dbReference type="InterPro" id="IPR014001">
    <property type="entry name" value="Helicase_ATP-bd"/>
</dbReference>
<dbReference type="InterPro" id="IPR050699">
    <property type="entry name" value="RNA-DNA_Helicase"/>
</dbReference>
<reference evidence="8" key="1">
    <citation type="submission" date="2021-05" db="EMBL/GenBank/DDBJ databases">
        <title>A free-living protist that lacks canonical eukaryotic 1 DNA replication and segregation systems.</title>
        <authorList>
            <person name="Salas-Leiva D.E."/>
            <person name="Tromer E.C."/>
            <person name="Curtis B.A."/>
            <person name="Jerlstrom-Hultqvist J."/>
            <person name="Kolisko M."/>
            <person name="Yi Z."/>
            <person name="Salas-Leiva J.S."/>
            <person name="Gallot-Lavallee L."/>
            <person name="Kops G.J.P.L."/>
            <person name="Archibald J.M."/>
            <person name="Simpson A.G.B."/>
            <person name="Roger A.J."/>
        </authorList>
    </citation>
    <scope>NUCLEOTIDE SEQUENCE</scope>
    <source>
        <strain evidence="8">BICM</strain>
    </source>
</reference>
<dbReference type="PANTHER" id="PTHR12131">
    <property type="entry name" value="ATP-DEPENDENT RNA AND DNA HELICASE"/>
    <property type="match status" value="1"/>
</dbReference>
<dbReference type="AlphaFoldDB" id="A0A8J6ARY1"/>
<evidence type="ECO:0000313" key="8">
    <source>
        <dbReference type="EMBL" id="KAG9392518.1"/>
    </source>
</evidence>
<dbReference type="SMART" id="SM00490">
    <property type="entry name" value="HELICc"/>
    <property type="match status" value="1"/>
</dbReference>
<feature type="domain" description="Helicase C-terminal" evidence="7">
    <location>
        <begin position="395"/>
        <end position="605"/>
    </location>
</feature>
<dbReference type="FunFam" id="3.40.50.300:FF:000083">
    <property type="entry name" value="ATP-dependent RNA helicase DOB1"/>
    <property type="match status" value="1"/>
</dbReference>
<evidence type="ECO:0000256" key="2">
    <source>
        <dbReference type="ARBA" id="ARBA00022801"/>
    </source>
</evidence>
<evidence type="ECO:0000313" key="9">
    <source>
        <dbReference type="Proteomes" id="UP000717585"/>
    </source>
</evidence>
<dbReference type="Pfam" id="PF00270">
    <property type="entry name" value="DEAD"/>
    <property type="match status" value="1"/>
</dbReference>
<sequence>MDDLLDVLSPSPRKAPEVKSALKRDNVSSEFDGLQATVASLCMNLPIIRDVPQSKYYDSTGNEVTDKTKVCKHQVAFPASMRSLVEQLPEDDAVFTLPRPTGMAKEFPFELDPFQVQAISAVSRNESVLVSAHTSAGKTVVAEYAIAQALKNNQKIVYTSPIKALSNQKYFDLCNLYKDDDAIEIGLMTGDTTIYDPLRTQVLVMTTEILRDLLYRGDDTMRNTAWVVFDEVHYMRDAERGVVWEETMIHLPQETRCVFLSATIPNAAQFAGWFCSLHDTRASAATSPAKPATPGLETAPQARLKPCHVIYTEYRPTPLLMYIPTMITSPNGSRKVPELKCIQDETGAFQEEKFKAAMAFLSQSGKESSRPDRMGSGKTDMEQLKMIVRALAHRKVDDNGHRADAMGLPIIVFGFSKQEVENNARDLMKAFRPGPGSRSQLGVTDEDRARIVELYDHAVTQLPEDTRHIESVRAARNIFMAGIGIHHSGLLPTMKELTEMLFGMGLLKVLFATETFAMGLNMPARTVIFSAVSKWDGIQRRLLSSGEYIQMAGRAGRRNVDDFGRVITMISESISDKECRDMIAGQADDLDSSFHVTYSMLIKLISNADEETIDHLLANTFLQFQARARVQAIATELDDLLENSESVQFKASETTRALFAAYERLDSTRAAAQAALTPLLVDKHKAQQVSSNKRDRSHRKGESKLLGRAVFVQQGVHPLGWGLVLSQSRLGDVTVILRTEDGDRTRYSLSSVPLAAIAHVSGWALRTDLDGARDEAAWATLHEKMVRQLFNQCPLEVGQKKHGKCGSDDAQGSLPPFDTVGAGWLKAADTPFKQPTDDLEQAYHDALEEAGDAAREVRRQWGRLCMAEDVDELKAELLAYGEQKRRDARISELAEEVSTCNSVVLMDDVTKKRRVLLDMGYITVGGDIKKKGLFAKEVNTANEVLLTELMFSHILAELDVPQAAALLATLIDETESKDDEPVTSDTVLLEAIAKVQGMAGQVGAAMQKAGVDTSAEEFTKQSVHTACVGLVKDWASGKTLRECLDSPGNTTTAFSYEGTIVRVLRRLVVLLQQLNDACTHVMNLGVGNDVQQKIADVIVAVQRDVVSMESLYTW</sequence>
<dbReference type="InterPro" id="IPR012961">
    <property type="entry name" value="Ski2/MTR4_C"/>
</dbReference>
<name>A0A8J6ARY1_9EUKA</name>
<dbReference type="SUPFAM" id="SSF52540">
    <property type="entry name" value="P-loop containing nucleoside triphosphate hydrolases"/>
    <property type="match status" value="1"/>
</dbReference>
<dbReference type="GO" id="GO:0016787">
    <property type="term" value="F:hydrolase activity"/>
    <property type="evidence" value="ECO:0007669"/>
    <property type="project" value="UniProtKB-KW"/>
</dbReference>
<proteinExistence type="predicted"/>
<feature type="domain" description="Helicase ATP-binding" evidence="6">
    <location>
        <begin position="119"/>
        <end position="282"/>
    </location>
</feature>
<dbReference type="InterPro" id="IPR001650">
    <property type="entry name" value="Helicase_C-like"/>
</dbReference>
<comment type="caution">
    <text evidence="8">The sequence shown here is derived from an EMBL/GenBank/DDBJ whole genome shotgun (WGS) entry which is preliminary data.</text>
</comment>